<accession>A0A820NXI5</accession>
<dbReference type="EMBL" id="CAJOBD010066139">
    <property type="protein sequence ID" value="CAF4398024.1"/>
    <property type="molecule type" value="Genomic_DNA"/>
</dbReference>
<comment type="caution">
    <text evidence="1">The sequence shown here is derived from an EMBL/GenBank/DDBJ whole genome shotgun (WGS) entry which is preliminary data.</text>
</comment>
<evidence type="ECO:0000313" key="1">
    <source>
        <dbReference type="EMBL" id="CAF4398024.1"/>
    </source>
</evidence>
<dbReference type="Proteomes" id="UP000663836">
    <property type="component" value="Unassembled WGS sequence"/>
</dbReference>
<name>A0A820NXI5_9BILA</name>
<protein>
    <submittedName>
        <fullName evidence="1">Uncharacterized protein</fullName>
    </submittedName>
</protein>
<feature type="non-terminal residue" evidence="1">
    <location>
        <position position="16"/>
    </location>
</feature>
<proteinExistence type="predicted"/>
<gene>
    <name evidence="1" type="ORF">JBS370_LOCUS43364</name>
</gene>
<dbReference type="AlphaFoldDB" id="A0A820NXI5"/>
<sequence length="16" mass="1914">MTDYCFRREYLDGCAA</sequence>
<reference evidence="1" key="1">
    <citation type="submission" date="2021-02" db="EMBL/GenBank/DDBJ databases">
        <authorList>
            <person name="Nowell W R."/>
        </authorList>
    </citation>
    <scope>NUCLEOTIDE SEQUENCE</scope>
</reference>
<organism evidence="1 2">
    <name type="scientific">Rotaria sordida</name>
    <dbReference type="NCBI Taxonomy" id="392033"/>
    <lineage>
        <taxon>Eukaryota</taxon>
        <taxon>Metazoa</taxon>
        <taxon>Spiralia</taxon>
        <taxon>Gnathifera</taxon>
        <taxon>Rotifera</taxon>
        <taxon>Eurotatoria</taxon>
        <taxon>Bdelloidea</taxon>
        <taxon>Philodinida</taxon>
        <taxon>Philodinidae</taxon>
        <taxon>Rotaria</taxon>
    </lineage>
</organism>
<evidence type="ECO:0000313" key="2">
    <source>
        <dbReference type="Proteomes" id="UP000663836"/>
    </source>
</evidence>